<dbReference type="AlphaFoldDB" id="A0A1J8PW09"/>
<proteinExistence type="predicted"/>
<gene>
    <name evidence="2" type="ORF">BGC33_04860</name>
</gene>
<sequence length="68" mass="8018">MIGIDTNILVRFFIGDDIAQAHKVYEIFKQAEVERAELYVPILVIIELIWVFESVYKFERTEILQTLS</sequence>
<protein>
    <submittedName>
        <fullName evidence="2">VapC toxin family PIN domain ribonuclease</fullName>
    </submittedName>
</protein>
<dbReference type="EMBL" id="MIQH01000477">
    <property type="protein sequence ID" value="OJA03572.1"/>
    <property type="molecule type" value="Genomic_DNA"/>
</dbReference>
<dbReference type="SUPFAM" id="SSF88723">
    <property type="entry name" value="PIN domain-like"/>
    <property type="match status" value="1"/>
</dbReference>
<dbReference type="RefSeq" id="WP_143108675.1">
    <property type="nucleotide sequence ID" value="NZ_MIQH01000477.1"/>
</dbReference>
<name>A0A1J8PW09_9GAMM</name>
<accession>A0A1J8PW09</accession>
<dbReference type="OrthoDB" id="32974at2"/>
<dbReference type="Gene3D" id="3.40.50.1010">
    <property type="entry name" value="5'-nuclease"/>
    <property type="match status" value="1"/>
</dbReference>
<dbReference type="InterPro" id="IPR002716">
    <property type="entry name" value="PIN_dom"/>
</dbReference>
<comment type="caution">
    <text evidence="2">The sequence shown here is derived from an EMBL/GenBank/DDBJ whole genome shotgun (WGS) entry which is preliminary data.</text>
</comment>
<dbReference type="Pfam" id="PF01850">
    <property type="entry name" value="PIN"/>
    <property type="match status" value="1"/>
</dbReference>
<evidence type="ECO:0000313" key="2">
    <source>
        <dbReference type="EMBL" id="OJA03572.1"/>
    </source>
</evidence>
<feature type="domain" description="PIN" evidence="1">
    <location>
        <begin position="4"/>
        <end position="59"/>
    </location>
</feature>
<dbReference type="InterPro" id="IPR029060">
    <property type="entry name" value="PIN-like_dom_sf"/>
</dbReference>
<feature type="non-terminal residue" evidence="2">
    <location>
        <position position="68"/>
    </location>
</feature>
<evidence type="ECO:0000259" key="1">
    <source>
        <dbReference type="Pfam" id="PF01850"/>
    </source>
</evidence>
<dbReference type="Proteomes" id="UP000182798">
    <property type="component" value="Unassembled WGS sequence"/>
</dbReference>
<reference evidence="3" key="1">
    <citation type="submission" date="2016-09" db="EMBL/GenBank/DDBJ databases">
        <title>Genome Sequence of Bathymodiolus thermophilus sulfur-oxidizing gill endosymbiont.</title>
        <authorList>
            <person name="Ponnudurai R."/>
            <person name="Kleiner M."/>
            <person name="Sayavedra L."/>
            <person name="Thuermer A."/>
            <person name="Felbeck H."/>
            <person name="Schlueter R."/>
            <person name="Schweder T."/>
            <person name="Markert S."/>
        </authorList>
    </citation>
    <scope>NUCLEOTIDE SEQUENCE [LARGE SCALE GENOMIC DNA]</scope>
    <source>
        <strain evidence="3">BAT/CrabSpa'14</strain>
    </source>
</reference>
<evidence type="ECO:0000313" key="3">
    <source>
        <dbReference type="Proteomes" id="UP000182798"/>
    </source>
</evidence>
<organism evidence="2 3">
    <name type="scientific">Bathymodiolus thermophilus thioautotrophic gill symbiont</name>
    <dbReference type="NCBI Taxonomy" id="2360"/>
    <lineage>
        <taxon>Bacteria</taxon>
        <taxon>Pseudomonadati</taxon>
        <taxon>Pseudomonadota</taxon>
        <taxon>Gammaproteobacteria</taxon>
        <taxon>sulfur-oxidizing symbionts</taxon>
    </lineage>
</organism>